<feature type="chain" id="PRO_5040242324" evidence="1">
    <location>
        <begin position="22"/>
        <end position="368"/>
    </location>
</feature>
<keyword evidence="3" id="KW-1185">Reference proteome</keyword>
<dbReference type="Proteomes" id="UP001153069">
    <property type="component" value="Unassembled WGS sequence"/>
</dbReference>
<accession>A0A9N8ELN6</accession>
<feature type="signal peptide" evidence="1">
    <location>
        <begin position="1"/>
        <end position="21"/>
    </location>
</feature>
<organism evidence="2 3">
    <name type="scientific">Seminavis robusta</name>
    <dbReference type="NCBI Taxonomy" id="568900"/>
    <lineage>
        <taxon>Eukaryota</taxon>
        <taxon>Sar</taxon>
        <taxon>Stramenopiles</taxon>
        <taxon>Ochrophyta</taxon>
        <taxon>Bacillariophyta</taxon>
        <taxon>Bacillariophyceae</taxon>
        <taxon>Bacillariophycidae</taxon>
        <taxon>Naviculales</taxon>
        <taxon>Naviculaceae</taxon>
        <taxon>Seminavis</taxon>
    </lineage>
</organism>
<evidence type="ECO:0000313" key="2">
    <source>
        <dbReference type="EMBL" id="CAB9524077.1"/>
    </source>
</evidence>
<proteinExistence type="predicted"/>
<comment type="caution">
    <text evidence="2">The sequence shown here is derived from an EMBL/GenBank/DDBJ whole genome shotgun (WGS) entry which is preliminary data.</text>
</comment>
<dbReference type="OrthoDB" id="53885at2759"/>
<gene>
    <name evidence="2" type="ORF">SEMRO_1491_G277110.1</name>
</gene>
<reference evidence="2" key="1">
    <citation type="submission" date="2020-06" db="EMBL/GenBank/DDBJ databases">
        <authorList>
            <consortium name="Plant Systems Biology data submission"/>
        </authorList>
    </citation>
    <scope>NUCLEOTIDE SEQUENCE</scope>
    <source>
        <strain evidence="2">D6</strain>
    </source>
</reference>
<evidence type="ECO:0000313" key="3">
    <source>
        <dbReference type="Proteomes" id="UP001153069"/>
    </source>
</evidence>
<sequence>MRLVWLGLFATAGNHAMTANALSLHMSNQPPPKPPPTSNSLSQVYKSIGNKAVERAGNQEWPDSTDANRLFATDINPASGDSPDHQRAHRFSYVLPSFPKGDGPLAVAALLDATGGRNAGSGPIIRESVDVFEAFVRDLQEILATGAADMVKELLEQNIWRVPLGTHHITVAVFQEHPSLFWNEQDKKRCSLVQENEAERIRQSLSSYFLESSSPRHAPPKLKLDSLLLTDTGAMIAGFIDDTDPFFATHAGDSATFQAIRVACSQIAISVIGEDRLTSRPKNLIHTTVGRVLALPSPLTSAQKQAVAELIKFYNKQVLPKVVKKLHHGGQDSFALTELTMLREIVWTLQDFKEYQTWHLMPTAGLIE</sequence>
<dbReference type="EMBL" id="CAICTM010001489">
    <property type="protein sequence ID" value="CAB9524077.1"/>
    <property type="molecule type" value="Genomic_DNA"/>
</dbReference>
<evidence type="ECO:0000256" key="1">
    <source>
        <dbReference type="SAM" id="SignalP"/>
    </source>
</evidence>
<keyword evidence="1" id="KW-0732">Signal</keyword>
<dbReference type="AlphaFoldDB" id="A0A9N8ELN6"/>
<protein>
    <submittedName>
        <fullName evidence="2">Uncharacterized protein</fullName>
    </submittedName>
</protein>
<name>A0A9N8ELN6_9STRA</name>